<dbReference type="GO" id="GO:0008616">
    <property type="term" value="P:tRNA queuosine(34) biosynthetic process"/>
    <property type="evidence" value="ECO:0007669"/>
    <property type="project" value="UniProtKB-UniRule"/>
</dbReference>
<evidence type="ECO:0000256" key="10">
    <source>
        <dbReference type="ARBA" id="ARBA00023002"/>
    </source>
</evidence>
<dbReference type="InterPro" id="IPR003828">
    <property type="entry name" value="QueH"/>
</dbReference>
<keyword evidence="11 17" id="KW-0408">Iron</keyword>
<feature type="disulfide bond" description="Redox-active" evidence="17">
    <location>
        <begin position="195"/>
        <end position="197"/>
    </location>
</feature>
<evidence type="ECO:0000256" key="12">
    <source>
        <dbReference type="ARBA" id="ARBA00023014"/>
    </source>
</evidence>
<evidence type="ECO:0000256" key="6">
    <source>
        <dbReference type="ARBA" id="ARBA00022485"/>
    </source>
</evidence>
<keyword evidence="12 17" id="KW-0411">Iron-sulfur</keyword>
<protein>
    <recommendedName>
        <fullName evidence="5 17">Epoxyqueuosine reductase QueH</fullName>
        <ecNumber evidence="4 17">1.17.99.6</ecNumber>
    </recommendedName>
    <alternativeName>
        <fullName evidence="15 17">Queuosine biosynthesis protein QueH</fullName>
    </alternativeName>
</protein>
<evidence type="ECO:0000256" key="7">
    <source>
        <dbReference type="ARBA" id="ARBA00022694"/>
    </source>
</evidence>
<evidence type="ECO:0000256" key="4">
    <source>
        <dbReference type="ARBA" id="ARBA00012622"/>
    </source>
</evidence>
<keyword evidence="10 17" id="KW-0560">Oxidoreductase</keyword>
<dbReference type="GO" id="GO:0051539">
    <property type="term" value="F:4 iron, 4 sulfur cluster binding"/>
    <property type="evidence" value="ECO:0007669"/>
    <property type="project" value="UniProtKB-UniRule"/>
</dbReference>
<keyword evidence="7 17" id="KW-0819">tRNA processing</keyword>
<keyword evidence="9 17" id="KW-0671">Queuosine biosynthesis</keyword>
<keyword evidence="13 17" id="KW-1015">Disulfide bond</keyword>
<feature type="binding site" evidence="17">
    <location>
        <position position="32"/>
    </location>
    <ligand>
        <name>[4Fe-4S] cluster</name>
        <dbReference type="ChEBI" id="CHEBI:49883"/>
    </ligand>
</feature>
<evidence type="ECO:0000256" key="1">
    <source>
        <dbReference type="ARBA" id="ARBA00002268"/>
    </source>
</evidence>
<comment type="function">
    <text evidence="1 17">Catalyzes the conversion of epoxyqueuosine (oQ) to queuosine (Q), which is a hypermodified base found in the wobble positions of tRNA(Asp), tRNA(Asn), tRNA(His) and tRNA(Tyr).</text>
</comment>
<dbReference type="GO" id="GO:0052693">
    <property type="term" value="F:epoxyqueuosine reductase activity"/>
    <property type="evidence" value="ECO:0007669"/>
    <property type="project" value="UniProtKB-UniRule"/>
</dbReference>
<reference evidence="18 19" key="1">
    <citation type="submission" date="2018-07" db="EMBL/GenBank/DDBJ databases">
        <title>Anaerosacharophilus polymeroproducens gen. nov. sp. nov., an anaerobic bacterium isolated from salt field.</title>
        <authorList>
            <person name="Kim W."/>
            <person name="Yang S.-H."/>
            <person name="Oh J."/>
            <person name="Lee J.-H."/>
            <person name="Kwon K.K."/>
        </authorList>
    </citation>
    <scope>NUCLEOTIDE SEQUENCE [LARGE SCALE GENOMIC DNA]</scope>
    <source>
        <strain evidence="18 19">MCWD5</strain>
    </source>
</reference>
<dbReference type="RefSeq" id="WP_115482099.1">
    <property type="nucleotide sequence ID" value="NZ_QRCT01000029.1"/>
</dbReference>
<gene>
    <name evidence="17" type="primary">queH</name>
    <name evidence="18" type="ORF">DWV06_10265</name>
</gene>
<comment type="catalytic activity">
    <reaction evidence="16 17">
        <text>epoxyqueuosine(34) in tRNA + AH2 = queuosine(34) in tRNA + A + H2O</text>
        <dbReference type="Rhea" id="RHEA:32159"/>
        <dbReference type="Rhea" id="RHEA-COMP:18571"/>
        <dbReference type="Rhea" id="RHEA-COMP:18582"/>
        <dbReference type="ChEBI" id="CHEBI:13193"/>
        <dbReference type="ChEBI" id="CHEBI:15377"/>
        <dbReference type="ChEBI" id="CHEBI:17499"/>
        <dbReference type="ChEBI" id="CHEBI:194431"/>
        <dbReference type="ChEBI" id="CHEBI:194443"/>
        <dbReference type="EC" id="1.17.99.6"/>
    </reaction>
</comment>
<feature type="binding site" evidence="17">
    <location>
        <position position="31"/>
    </location>
    <ligand>
        <name>[4Fe-4S] cluster</name>
        <dbReference type="ChEBI" id="CHEBI:49883"/>
    </ligand>
</feature>
<dbReference type="Proteomes" id="UP000255036">
    <property type="component" value="Unassembled WGS sequence"/>
</dbReference>
<dbReference type="Pfam" id="PF02677">
    <property type="entry name" value="QueH"/>
    <property type="match status" value="1"/>
</dbReference>
<comment type="similarity">
    <text evidence="3 17">Belongs to the QueH family.</text>
</comment>
<evidence type="ECO:0000256" key="15">
    <source>
        <dbReference type="ARBA" id="ARBA00031446"/>
    </source>
</evidence>
<evidence type="ECO:0000313" key="19">
    <source>
        <dbReference type="Proteomes" id="UP000255036"/>
    </source>
</evidence>
<evidence type="ECO:0000256" key="16">
    <source>
        <dbReference type="ARBA" id="ARBA00047415"/>
    </source>
</evidence>
<dbReference type="PANTHER" id="PTHR36701:SF1">
    <property type="entry name" value="EPOXYQUEUOSINE REDUCTASE QUEH"/>
    <property type="match status" value="1"/>
</dbReference>
<evidence type="ECO:0000256" key="2">
    <source>
        <dbReference type="ARBA" id="ARBA00004691"/>
    </source>
</evidence>
<dbReference type="PANTHER" id="PTHR36701">
    <property type="entry name" value="EPOXYQUEUOSINE REDUCTASE QUEH"/>
    <property type="match status" value="1"/>
</dbReference>
<evidence type="ECO:0000256" key="3">
    <source>
        <dbReference type="ARBA" id="ARBA00008207"/>
    </source>
</evidence>
<dbReference type="UniPathway" id="UPA00392"/>
<keyword evidence="14 17" id="KW-0676">Redox-active center</keyword>
<evidence type="ECO:0000256" key="11">
    <source>
        <dbReference type="ARBA" id="ARBA00023004"/>
    </source>
</evidence>
<evidence type="ECO:0000256" key="9">
    <source>
        <dbReference type="ARBA" id="ARBA00022785"/>
    </source>
</evidence>
<comment type="caution">
    <text evidence="18">The sequence shown here is derived from an EMBL/GenBank/DDBJ whole genome shotgun (WGS) entry which is preliminary data.</text>
</comment>
<evidence type="ECO:0000256" key="14">
    <source>
        <dbReference type="ARBA" id="ARBA00023284"/>
    </source>
</evidence>
<keyword evidence="19" id="KW-1185">Reference proteome</keyword>
<feature type="binding site" evidence="17">
    <location>
        <position position="116"/>
    </location>
    <ligand>
        <name>[4Fe-4S] cluster</name>
        <dbReference type="ChEBI" id="CHEBI:49883"/>
    </ligand>
</feature>
<dbReference type="GO" id="GO:0046872">
    <property type="term" value="F:metal ion binding"/>
    <property type="evidence" value="ECO:0007669"/>
    <property type="project" value="UniProtKB-KW"/>
</dbReference>
<comment type="pathway">
    <text evidence="2 17">tRNA modification; tRNA-queuosine biosynthesis.</text>
</comment>
<accession>A0A371AUN3</accession>
<dbReference type="EC" id="1.17.99.6" evidence="4 17"/>
<name>A0A371AUN3_9FIRM</name>
<sequence>MNKRNYQKELDIFLEQLKSKKETPTLLLHSCCAPCSSYILEYLSNYFKITVFYYNPNIYPEEEYTKRVKEQQIFIHELPVHNPISFIEGVFQPRDFYEVVKGLESEPEGSSRCFSCYDLRLRETAKIAKEKQFDYFTTTLSVSPLKNAEKLNEIGEKLGNEFNIPYLCSDFKKKNGYKRSVELSNIYGLYRQNYCGCVFSYNRIS</sequence>
<proteinExistence type="inferred from homology"/>
<evidence type="ECO:0000313" key="18">
    <source>
        <dbReference type="EMBL" id="RDU23283.1"/>
    </source>
</evidence>
<evidence type="ECO:0000256" key="17">
    <source>
        <dbReference type="HAMAP-Rule" id="MF_02089"/>
    </source>
</evidence>
<organism evidence="18 19">
    <name type="scientific">Anaerosacchariphilus polymeriproducens</name>
    <dbReference type="NCBI Taxonomy" id="1812858"/>
    <lineage>
        <taxon>Bacteria</taxon>
        <taxon>Bacillati</taxon>
        <taxon>Bacillota</taxon>
        <taxon>Clostridia</taxon>
        <taxon>Lachnospirales</taxon>
        <taxon>Lachnospiraceae</taxon>
        <taxon>Anaerosacchariphilus</taxon>
    </lineage>
</organism>
<feature type="binding site" evidence="17">
    <location>
        <position position="113"/>
    </location>
    <ligand>
        <name>[4Fe-4S] cluster</name>
        <dbReference type="ChEBI" id="CHEBI:49883"/>
    </ligand>
</feature>
<dbReference type="AlphaFoldDB" id="A0A371AUN3"/>
<dbReference type="HAMAP" id="MF_02089">
    <property type="entry name" value="QueH"/>
    <property type="match status" value="1"/>
</dbReference>
<evidence type="ECO:0000256" key="5">
    <source>
        <dbReference type="ARBA" id="ARBA00016895"/>
    </source>
</evidence>
<keyword evidence="8 17" id="KW-0479">Metal-binding</keyword>
<dbReference type="EMBL" id="QRCT01000029">
    <property type="protein sequence ID" value="RDU23283.1"/>
    <property type="molecule type" value="Genomic_DNA"/>
</dbReference>
<evidence type="ECO:0000256" key="13">
    <source>
        <dbReference type="ARBA" id="ARBA00023157"/>
    </source>
</evidence>
<evidence type="ECO:0000256" key="8">
    <source>
        <dbReference type="ARBA" id="ARBA00022723"/>
    </source>
</evidence>
<dbReference type="OrthoDB" id="9801033at2"/>
<keyword evidence="6 17" id="KW-0004">4Fe-4S</keyword>